<name>A0A9C7G6U9_9BACI</name>
<dbReference type="PANTHER" id="PTHR34351:SF2">
    <property type="entry name" value="DUF58 DOMAIN-CONTAINING PROTEIN"/>
    <property type="match status" value="1"/>
</dbReference>
<protein>
    <recommendedName>
        <fullName evidence="1">DUF58 domain-containing protein</fullName>
    </recommendedName>
</protein>
<organism evidence="2 3">
    <name type="scientific">Pseudoneobacillus rhizosphaerae</name>
    <dbReference type="NCBI Taxonomy" id="2880968"/>
    <lineage>
        <taxon>Bacteria</taxon>
        <taxon>Bacillati</taxon>
        <taxon>Bacillota</taxon>
        <taxon>Bacilli</taxon>
        <taxon>Bacillales</taxon>
        <taxon>Bacillaceae</taxon>
        <taxon>Pseudoneobacillus</taxon>
    </lineage>
</organism>
<evidence type="ECO:0000313" key="2">
    <source>
        <dbReference type="EMBL" id="CAG9606793.1"/>
    </source>
</evidence>
<dbReference type="PANTHER" id="PTHR34351">
    <property type="entry name" value="SLR1927 PROTEIN-RELATED"/>
    <property type="match status" value="1"/>
</dbReference>
<dbReference type="EMBL" id="CAKJTG010000002">
    <property type="protein sequence ID" value="CAG9606793.1"/>
    <property type="molecule type" value="Genomic_DNA"/>
</dbReference>
<proteinExistence type="predicted"/>
<reference evidence="2" key="1">
    <citation type="submission" date="2021-10" db="EMBL/GenBank/DDBJ databases">
        <authorList>
            <person name="Criscuolo A."/>
        </authorList>
    </citation>
    <scope>NUCLEOTIDE SEQUENCE</scope>
    <source>
        <strain evidence="2">CIP111885</strain>
    </source>
</reference>
<dbReference type="InterPro" id="IPR002881">
    <property type="entry name" value="DUF58"/>
</dbReference>
<keyword evidence="3" id="KW-1185">Reference proteome</keyword>
<evidence type="ECO:0000313" key="3">
    <source>
        <dbReference type="Proteomes" id="UP000789845"/>
    </source>
</evidence>
<dbReference type="AlphaFoldDB" id="A0A9C7G6U9"/>
<gene>
    <name evidence="2" type="ORF">NEOCIP111885_00481</name>
</gene>
<dbReference type="Pfam" id="PF01882">
    <property type="entry name" value="DUF58"/>
    <property type="match status" value="1"/>
</dbReference>
<sequence>MMLIRWTKPQLTARNIMLGLFLMAMVTKEPLLFALSGGTLSLLLVSLWWCKHALKGIKVDVNFTKHRLFPGDCSTVKVTVASKKSFLSSAIKLTLNTSRDIEIEGFSLVENRTSDSFWTKNLSVKAGKTIQYEYKIHSYKRGVFYIYELYIEIKDPTGLGKIIATKRVKSEMIIYPSMIDSLPPNINLRGLEGSHQVRRLIHDDSSFFIGSRGYKNGDPLNRVDWKATARVGKLHTKQFAYTSQKQLILIGNLRTQEKWALGHDKEVIERIISVTAGLMKWCSSQGYSYEWMFNIRNPYTKQLYIHKSESDRKSFVHNLEQLARLKSYTMINFQDVFAHLRDHAYENLVFIVITNFVSQDMKNEWKRQLELGNQIWIVDPSNEQIRLTPYLAEKGAVVLEA</sequence>
<comment type="caution">
    <text evidence="2">The sequence shown here is derived from an EMBL/GenBank/DDBJ whole genome shotgun (WGS) entry which is preliminary data.</text>
</comment>
<evidence type="ECO:0000259" key="1">
    <source>
        <dbReference type="Pfam" id="PF01882"/>
    </source>
</evidence>
<feature type="domain" description="DUF58" evidence="1">
    <location>
        <begin position="211"/>
        <end position="368"/>
    </location>
</feature>
<dbReference type="RefSeq" id="WP_230495067.1">
    <property type="nucleotide sequence ID" value="NZ_CAKJTG010000002.1"/>
</dbReference>
<accession>A0A9C7G6U9</accession>
<dbReference type="Proteomes" id="UP000789845">
    <property type="component" value="Unassembled WGS sequence"/>
</dbReference>